<accession>A0A0F9DIP3</accession>
<organism evidence="1">
    <name type="scientific">marine sediment metagenome</name>
    <dbReference type="NCBI Taxonomy" id="412755"/>
    <lineage>
        <taxon>unclassified sequences</taxon>
        <taxon>metagenomes</taxon>
        <taxon>ecological metagenomes</taxon>
    </lineage>
</organism>
<sequence>KIVSAQENTLTDKETLFFVASCPSIQKTLSELSKNVNIDIRAAVASNPQTSEATLADLSDDTDTKVKSSVASNSNTPVDILEKLVNELSPSILWAICTNINISDYCFNVLSECNCDKEYENILVMVAQHSQCPLEVLTKLLKIDKVRINGALAQNPNTPEEMLITLSMHNNWWIRRCIVNNPSTSKEILQKLSKDHSTIVSKTAQEKLKVYEKVDVYWIKCIIKKVTNFLWN</sequence>
<proteinExistence type="predicted"/>
<name>A0A0F9DIP3_9ZZZZ</name>
<dbReference type="InterPro" id="IPR016024">
    <property type="entry name" value="ARM-type_fold"/>
</dbReference>
<comment type="caution">
    <text evidence="1">The sequence shown here is derived from an EMBL/GenBank/DDBJ whole genome shotgun (WGS) entry which is preliminary data.</text>
</comment>
<dbReference type="InterPro" id="IPR011989">
    <property type="entry name" value="ARM-like"/>
</dbReference>
<gene>
    <name evidence="1" type="ORF">LCGC14_2483910</name>
</gene>
<dbReference type="AlphaFoldDB" id="A0A0F9DIP3"/>
<evidence type="ECO:0000313" key="1">
    <source>
        <dbReference type="EMBL" id="KKL17601.1"/>
    </source>
</evidence>
<dbReference type="SUPFAM" id="SSF48371">
    <property type="entry name" value="ARM repeat"/>
    <property type="match status" value="1"/>
</dbReference>
<dbReference type="Gene3D" id="1.25.10.10">
    <property type="entry name" value="Leucine-rich Repeat Variant"/>
    <property type="match status" value="1"/>
</dbReference>
<feature type="non-terminal residue" evidence="1">
    <location>
        <position position="1"/>
    </location>
</feature>
<dbReference type="EMBL" id="LAZR01039196">
    <property type="protein sequence ID" value="KKL17601.1"/>
    <property type="molecule type" value="Genomic_DNA"/>
</dbReference>
<evidence type="ECO:0008006" key="2">
    <source>
        <dbReference type="Google" id="ProtNLM"/>
    </source>
</evidence>
<protein>
    <recommendedName>
        <fullName evidence="2">Leucine rich repeat variant</fullName>
    </recommendedName>
</protein>
<reference evidence="1" key="1">
    <citation type="journal article" date="2015" name="Nature">
        <title>Complex archaea that bridge the gap between prokaryotes and eukaryotes.</title>
        <authorList>
            <person name="Spang A."/>
            <person name="Saw J.H."/>
            <person name="Jorgensen S.L."/>
            <person name="Zaremba-Niedzwiedzka K."/>
            <person name="Martijn J."/>
            <person name="Lind A.E."/>
            <person name="van Eijk R."/>
            <person name="Schleper C."/>
            <person name="Guy L."/>
            <person name="Ettema T.J."/>
        </authorList>
    </citation>
    <scope>NUCLEOTIDE SEQUENCE</scope>
</reference>